<dbReference type="Gene3D" id="3.60.10.10">
    <property type="entry name" value="Endonuclease/exonuclease/phosphatase"/>
    <property type="match status" value="1"/>
</dbReference>
<feature type="domain" description="Endonuclease/exonuclease/phosphatase" evidence="2">
    <location>
        <begin position="74"/>
        <end position="284"/>
    </location>
</feature>
<comment type="caution">
    <text evidence="3">The sequence shown here is derived from an EMBL/GenBank/DDBJ whole genome shotgun (WGS) entry which is preliminary data.</text>
</comment>
<organism evidence="3 4">
    <name type="scientific">Mycobacterium yunnanensis</name>
    <dbReference type="NCBI Taxonomy" id="368477"/>
    <lineage>
        <taxon>Bacteria</taxon>
        <taxon>Bacillati</taxon>
        <taxon>Actinomycetota</taxon>
        <taxon>Actinomycetes</taxon>
        <taxon>Mycobacteriales</taxon>
        <taxon>Mycobacteriaceae</taxon>
        <taxon>Mycobacterium</taxon>
    </lineage>
</organism>
<dbReference type="Pfam" id="PF03372">
    <property type="entry name" value="Exo_endo_phos"/>
    <property type="match status" value="1"/>
</dbReference>
<gene>
    <name evidence="3" type="ORF">H7K45_13130</name>
</gene>
<keyword evidence="4" id="KW-1185">Reference proteome</keyword>
<accession>A0A9X2Z276</accession>
<dbReference type="RefSeq" id="WP_263996256.1">
    <property type="nucleotide sequence ID" value="NZ_JACKVK010000008.1"/>
</dbReference>
<evidence type="ECO:0000256" key="1">
    <source>
        <dbReference type="SAM" id="Phobius"/>
    </source>
</evidence>
<keyword evidence="3" id="KW-0255">Endonuclease</keyword>
<evidence type="ECO:0000313" key="3">
    <source>
        <dbReference type="EMBL" id="MCV7421486.1"/>
    </source>
</evidence>
<dbReference type="EMBL" id="JACKVK010000008">
    <property type="protein sequence ID" value="MCV7421486.1"/>
    <property type="molecule type" value="Genomic_DNA"/>
</dbReference>
<dbReference type="GO" id="GO:0004519">
    <property type="term" value="F:endonuclease activity"/>
    <property type="evidence" value="ECO:0007669"/>
    <property type="project" value="UniProtKB-KW"/>
</dbReference>
<dbReference type="AlphaFoldDB" id="A0A9X2Z276"/>
<dbReference type="SUPFAM" id="SSF56219">
    <property type="entry name" value="DNase I-like"/>
    <property type="match status" value="1"/>
</dbReference>
<sequence>MSFTPIPSHPVLYLVIAAPYLMLAAPVALLVLAWVRRWVLAAVAALLTATLVALQVPWFLAATPERGSVAVRTMTVNMLYGLAEPEAVAESAARDADVLMVQELTPEAARGLADAGIRDTFPYQALDARPVAAGVGIYSRHPITISTLIPGYRLAMVSAKIRVPGVDRDVSLLTVHLDAPWPRPISGWQSDIAKFPDALSRVATEAGDGAVIVGGDFNSTIDMRPYRQLLTNGYQDATAQSGSGRNFTYPADKPYPPVLGIDHVLTRNATGVSTATEKLPGTDHRALLVTVMVPAG</sequence>
<protein>
    <submittedName>
        <fullName evidence="3">Endonuclease/exonuclease/phosphatase family protein</fullName>
    </submittedName>
</protein>
<keyword evidence="1" id="KW-0472">Membrane</keyword>
<proteinExistence type="predicted"/>
<dbReference type="InterPro" id="IPR005135">
    <property type="entry name" value="Endo/exonuclease/phosphatase"/>
</dbReference>
<keyword evidence="3" id="KW-0540">Nuclease</keyword>
<feature type="transmembrane region" description="Helical" evidence="1">
    <location>
        <begin position="12"/>
        <end position="32"/>
    </location>
</feature>
<keyword evidence="1" id="KW-1133">Transmembrane helix</keyword>
<evidence type="ECO:0000259" key="2">
    <source>
        <dbReference type="Pfam" id="PF03372"/>
    </source>
</evidence>
<dbReference type="Proteomes" id="UP001141629">
    <property type="component" value="Unassembled WGS sequence"/>
</dbReference>
<dbReference type="InterPro" id="IPR036691">
    <property type="entry name" value="Endo/exonu/phosph_ase_sf"/>
</dbReference>
<name>A0A9X2Z276_9MYCO</name>
<keyword evidence="3" id="KW-0378">Hydrolase</keyword>
<keyword evidence="1" id="KW-0812">Transmembrane</keyword>
<evidence type="ECO:0000313" key="4">
    <source>
        <dbReference type="Proteomes" id="UP001141629"/>
    </source>
</evidence>
<reference evidence="3" key="1">
    <citation type="submission" date="2020-07" db="EMBL/GenBank/DDBJ databases">
        <authorList>
            <person name="Pettersson B.M.F."/>
            <person name="Behra P.R.K."/>
            <person name="Ramesh M."/>
            <person name="Das S."/>
            <person name="Dasgupta S."/>
            <person name="Kirsebom L.A."/>
        </authorList>
    </citation>
    <scope>NUCLEOTIDE SEQUENCE</scope>
    <source>
        <strain evidence="3">DSM 44838</strain>
    </source>
</reference>
<feature type="transmembrane region" description="Helical" evidence="1">
    <location>
        <begin position="39"/>
        <end position="60"/>
    </location>
</feature>
<reference evidence="3" key="2">
    <citation type="journal article" date="2022" name="BMC Genomics">
        <title>Comparative genome analysis of mycobacteria focusing on tRNA and non-coding RNA.</title>
        <authorList>
            <person name="Behra P.R.K."/>
            <person name="Pettersson B.M.F."/>
            <person name="Ramesh M."/>
            <person name="Das S."/>
            <person name="Dasgupta S."/>
            <person name="Kirsebom L.A."/>
        </authorList>
    </citation>
    <scope>NUCLEOTIDE SEQUENCE</scope>
    <source>
        <strain evidence="3">DSM 44838</strain>
    </source>
</reference>